<dbReference type="EMBL" id="OP313111">
    <property type="protein sequence ID" value="UXQ84887.1"/>
    <property type="molecule type" value="Genomic_DNA"/>
</dbReference>
<keyword evidence="2" id="KW-1185">Reference proteome</keyword>
<organism evidence="1 2">
    <name type="scientific">Ralstonia phage 10RS306A</name>
    <dbReference type="NCBI Taxonomy" id="2968818"/>
    <lineage>
        <taxon>Viruses</taxon>
        <taxon>Duplodnaviria</taxon>
        <taxon>Heunggongvirae</taxon>
        <taxon>Uroviricota</taxon>
        <taxon>Caudoviricetes</taxon>
        <taxon>Autographivirales</taxon>
        <taxon>Autotranscriptaviridae</taxon>
        <taxon>Serkorvirus</taxon>
        <taxon>Serkorvirus 10RS306A</taxon>
    </lineage>
</organism>
<evidence type="ECO:0000313" key="1">
    <source>
        <dbReference type="EMBL" id="UXQ84887.1"/>
    </source>
</evidence>
<proteinExistence type="predicted"/>
<dbReference type="Proteomes" id="UP001060584">
    <property type="component" value="Segment"/>
</dbReference>
<sequence length="41" mass="4815">MMSNELHVRFLKYLGAEFINPVTINGEEFRTFVIKPRSDDV</sequence>
<name>A0A977TEQ8_9CAUD</name>
<accession>A0A977TEQ8</accession>
<evidence type="ECO:0000313" key="2">
    <source>
        <dbReference type="Proteomes" id="UP001060584"/>
    </source>
</evidence>
<gene>
    <name evidence="1" type="ORF">10RS306A_gene4607</name>
</gene>
<reference evidence="1 2" key="1">
    <citation type="submission" date="2022-08" db="EMBL/GenBank/DDBJ databases">
        <authorList>
            <person name="Chen G.D."/>
        </authorList>
    </citation>
    <scope>NUCLEOTIDE SEQUENCE [LARGE SCALE GENOMIC DNA]</scope>
</reference>
<protein>
    <submittedName>
        <fullName evidence="1">Internal virion protein A</fullName>
    </submittedName>
</protein>